<reference evidence="1 2" key="1">
    <citation type="submission" date="2018-11" db="EMBL/GenBank/DDBJ databases">
        <authorList>
            <consortium name="Pathogen Informatics"/>
        </authorList>
    </citation>
    <scope>NUCLEOTIDE SEQUENCE [LARGE SCALE GENOMIC DNA]</scope>
</reference>
<gene>
    <name evidence="1" type="ORF">HPBE_LOCUS8370</name>
</gene>
<proteinExistence type="predicted"/>
<dbReference type="AlphaFoldDB" id="A0A183FM11"/>
<protein>
    <submittedName>
        <fullName evidence="3">FBD domain-containing protein</fullName>
    </submittedName>
</protein>
<dbReference type="EMBL" id="UZAH01026132">
    <property type="protein sequence ID" value="VDO76073.1"/>
    <property type="molecule type" value="Genomic_DNA"/>
</dbReference>
<organism evidence="2 3">
    <name type="scientific">Heligmosomoides polygyrus</name>
    <name type="common">Parasitic roundworm</name>
    <dbReference type="NCBI Taxonomy" id="6339"/>
    <lineage>
        <taxon>Eukaryota</taxon>
        <taxon>Metazoa</taxon>
        <taxon>Ecdysozoa</taxon>
        <taxon>Nematoda</taxon>
        <taxon>Chromadorea</taxon>
        <taxon>Rhabditida</taxon>
        <taxon>Rhabditina</taxon>
        <taxon>Rhabditomorpha</taxon>
        <taxon>Strongyloidea</taxon>
        <taxon>Heligmosomidae</taxon>
        <taxon>Heligmosomoides</taxon>
    </lineage>
</organism>
<reference evidence="3" key="2">
    <citation type="submission" date="2019-09" db="UniProtKB">
        <authorList>
            <consortium name="WormBaseParasite"/>
        </authorList>
    </citation>
    <scope>IDENTIFICATION</scope>
</reference>
<sequence length="90" mass="10342">MSEQGFDDRFSFNGVECLLQVDERKAQRQLVLSRHFDELRDGVVRLVLFKITRVNSLRTAGCVVHVSFLVQQDGPDSLPLRCNVICIYDE</sequence>
<evidence type="ECO:0000313" key="1">
    <source>
        <dbReference type="EMBL" id="VDO76073.1"/>
    </source>
</evidence>
<keyword evidence="2" id="KW-1185">Reference proteome</keyword>
<accession>A0A183FM11</accession>
<dbReference type="WBParaSite" id="HPBE_0000836901-mRNA-1">
    <property type="protein sequence ID" value="HPBE_0000836901-mRNA-1"/>
    <property type="gene ID" value="HPBE_0000836901"/>
</dbReference>
<accession>A0A3P7ZE59</accession>
<dbReference type="Proteomes" id="UP000050761">
    <property type="component" value="Unassembled WGS sequence"/>
</dbReference>
<evidence type="ECO:0000313" key="2">
    <source>
        <dbReference type="Proteomes" id="UP000050761"/>
    </source>
</evidence>
<name>A0A183FM11_HELPZ</name>
<evidence type="ECO:0000313" key="3">
    <source>
        <dbReference type="WBParaSite" id="HPBE_0000836901-mRNA-1"/>
    </source>
</evidence>